<dbReference type="InterPro" id="IPR000182">
    <property type="entry name" value="GNAT_dom"/>
</dbReference>
<evidence type="ECO:0000313" key="3">
    <source>
        <dbReference type="Proteomes" id="UP001371305"/>
    </source>
</evidence>
<gene>
    <name evidence="2" type="ORF">WKV53_21365</name>
</gene>
<evidence type="ECO:0000259" key="1">
    <source>
        <dbReference type="PROSITE" id="PS51186"/>
    </source>
</evidence>
<dbReference type="RefSeq" id="WP_341406842.1">
    <property type="nucleotide sequence ID" value="NZ_JBBUKT010000010.1"/>
</dbReference>
<reference evidence="2 3" key="1">
    <citation type="submission" date="2024-04" db="EMBL/GenBank/DDBJ databases">
        <title>Luteolibacter sp. isolated from soil.</title>
        <authorList>
            <person name="An J."/>
        </authorList>
    </citation>
    <scope>NUCLEOTIDE SEQUENCE [LARGE SCALE GENOMIC DNA]</scope>
    <source>
        <strain evidence="2 3">Y139</strain>
    </source>
</reference>
<comment type="caution">
    <text evidence="2">The sequence shown here is derived from an EMBL/GenBank/DDBJ whole genome shotgun (WGS) entry which is preliminary data.</text>
</comment>
<dbReference type="InterPro" id="IPR016181">
    <property type="entry name" value="Acyl_CoA_acyltransferase"/>
</dbReference>
<dbReference type="PROSITE" id="PS51186">
    <property type="entry name" value="GNAT"/>
    <property type="match status" value="1"/>
</dbReference>
<dbReference type="Pfam" id="PF00583">
    <property type="entry name" value="Acetyltransf_1"/>
    <property type="match status" value="1"/>
</dbReference>
<feature type="domain" description="N-acetyltransferase" evidence="1">
    <location>
        <begin position="105"/>
        <end position="233"/>
    </location>
</feature>
<organism evidence="2 3">
    <name type="scientific">Luteolibacter soli</name>
    <dbReference type="NCBI Taxonomy" id="3135280"/>
    <lineage>
        <taxon>Bacteria</taxon>
        <taxon>Pseudomonadati</taxon>
        <taxon>Verrucomicrobiota</taxon>
        <taxon>Verrucomicrobiia</taxon>
        <taxon>Verrucomicrobiales</taxon>
        <taxon>Verrucomicrobiaceae</taxon>
        <taxon>Luteolibacter</taxon>
    </lineage>
</organism>
<dbReference type="Proteomes" id="UP001371305">
    <property type="component" value="Unassembled WGS sequence"/>
</dbReference>
<proteinExistence type="predicted"/>
<dbReference type="SUPFAM" id="SSF55729">
    <property type="entry name" value="Acyl-CoA N-acyltransferases (Nat)"/>
    <property type="match status" value="1"/>
</dbReference>
<evidence type="ECO:0000313" key="2">
    <source>
        <dbReference type="EMBL" id="MEK7953078.1"/>
    </source>
</evidence>
<protein>
    <submittedName>
        <fullName evidence="2">GNAT family N-acetyltransferase</fullName>
    </submittedName>
</protein>
<accession>A0ABU9AZU7</accession>
<dbReference type="Gene3D" id="3.40.630.30">
    <property type="match status" value="1"/>
</dbReference>
<dbReference type="EMBL" id="JBBUKT010000010">
    <property type="protein sequence ID" value="MEK7953078.1"/>
    <property type="molecule type" value="Genomic_DNA"/>
</dbReference>
<keyword evidence="3" id="KW-1185">Reference proteome</keyword>
<name>A0ABU9AZU7_9BACT</name>
<dbReference type="CDD" id="cd04301">
    <property type="entry name" value="NAT_SF"/>
    <property type="match status" value="1"/>
</dbReference>
<sequence length="233" mass="24931">MFSTADRYWAGHLNCLPDQLLTKPFDVVTHGEELRGYSGALGLFRDGTATVSVPPDREEELRGLLAGLENGCTPEQFAAALAPVAALVLGPAYLGYTTEICGDDSQARALNEADAAAVKDLREACGEEEWDHGGSSLEVPCSGVFHDGQLVALAGYETWGETIAHLYIVTHPGYRGRGFGRSAVAHLARRALTNGLLAQYRTLDANTPSIRIAEALGFQRYATSMAVRLAPVP</sequence>